<comment type="caution">
    <text evidence="9">The sequence shown here is derived from an EMBL/GenBank/DDBJ whole genome shotgun (WGS) entry which is preliminary data.</text>
</comment>
<dbReference type="EC" id="2.3.2.27" evidence="2"/>
<dbReference type="InterPro" id="IPR058981">
    <property type="entry name" value="MGRN1/RNF157-like_N"/>
</dbReference>
<dbReference type="GO" id="GO:0016567">
    <property type="term" value="P:protein ubiquitination"/>
    <property type="evidence" value="ECO:0007669"/>
    <property type="project" value="TreeGrafter"/>
</dbReference>
<dbReference type="EMBL" id="JAYMYS010000006">
    <property type="protein sequence ID" value="KAK7387801.1"/>
    <property type="molecule type" value="Genomic_DNA"/>
</dbReference>
<organism evidence="9 10">
    <name type="scientific">Psophocarpus tetragonolobus</name>
    <name type="common">Winged bean</name>
    <name type="synonym">Dolichos tetragonolobus</name>
    <dbReference type="NCBI Taxonomy" id="3891"/>
    <lineage>
        <taxon>Eukaryota</taxon>
        <taxon>Viridiplantae</taxon>
        <taxon>Streptophyta</taxon>
        <taxon>Embryophyta</taxon>
        <taxon>Tracheophyta</taxon>
        <taxon>Spermatophyta</taxon>
        <taxon>Magnoliopsida</taxon>
        <taxon>eudicotyledons</taxon>
        <taxon>Gunneridae</taxon>
        <taxon>Pentapetalae</taxon>
        <taxon>rosids</taxon>
        <taxon>fabids</taxon>
        <taxon>Fabales</taxon>
        <taxon>Fabaceae</taxon>
        <taxon>Papilionoideae</taxon>
        <taxon>50 kb inversion clade</taxon>
        <taxon>NPAAA clade</taxon>
        <taxon>indigoferoid/millettioid clade</taxon>
        <taxon>Phaseoleae</taxon>
        <taxon>Psophocarpus</taxon>
    </lineage>
</organism>
<gene>
    <name evidence="9" type="ORF">VNO78_22594</name>
</gene>
<evidence type="ECO:0000256" key="4">
    <source>
        <dbReference type="ARBA" id="ARBA00022723"/>
    </source>
</evidence>
<evidence type="ECO:0000256" key="1">
    <source>
        <dbReference type="ARBA" id="ARBA00000900"/>
    </source>
</evidence>
<dbReference type="PANTHER" id="PTHR22996:SF8">
    <property type="entry name" value="RING-TYPE E3 UBIQUITIN TRANSFERASE"/>
    <property type="match status" value="1"/>
</dbReference>
<dbReference type="PANTHER" id="PTHR22996">
    <property type="entry name" value="MAHOGUNIN"/>
    <property type="match status" value="1"/>
</dbReference>
<sequence length="128" mass="14520">MFEPITFPFQKGTGQEFCQASGTGIDLGFFELDYLSRSLPAQDVKVVRQILWIDDVRYELRELYGIGSSTAPDFDDCVVCMTQSKDTAVLPCRHMYANDLRLQSNKCPICGQPIEELIIEIKMNNSNE</sequence>
<evidence type="ECO:0000256" key="2">
    <source>
        <dbReference type="ARBA" id="ARBA00012483"/>
    </source>
</evidence>
<dbReference type="Gene3D" id="3.30.40.10">
    <property type="entry name" value="Zinc/RING finger domain, C3HC4 (zinc finger)"/>
    <property type="match status" value="1"/>
</dbReference>
<evidence type="ECO:0000313" key="10">
    <source>
        <dbReference type="Proteomes" id="UP001386955"/>
    </source>
</evidence>
<dbReference type="InterPro" id="IPR045194">
    <property type="entry name" value="MGRN1/RNF157-like"/>
</dbReference>
<dbReference type="Proteomes" id="UP001386955">
    <property type="component" value="Unassembled WGS sequence"/>
</dbReference>
<evidence type="ECO:0000256" key="6">
    <source>
        <dbReference type="ARBA" id="ARBA00022786"/>
    </source>
</evidence>
<comment type="catalytic activity">
    <reaction evidence="1">
        <text>S-ubiquitinyl-[E2 ubiquitin-conjugating enzyme]-L-cysteine + [acceptor protein]-L-lysine = [E2 ubiquitin-conjugating enzyme]-L-cysteine + N(6)-ubiquitinyl-[acceptor protein]-L-lysine.</text>
        <dbReference type="EC" id="2.3.2.27"/>
    </reaction>
</comment>
<name>A0AAN9S2M0_PSOTE</name>
<dbReference type="InterPro" id="IPR013083">
    <property type="entry name" value="Znf_RING/FYVE/PHD"/>
</dbReference>
<evidence type="ECO:0000259" key="8">
    <source>
        <dbReference type="Pfam" id="PF26192"/>
    </source>
</evidence>
<keyword evidence="5" id="KW-0863">Zinc-finger</keyword>
<feature type="domain" description="MGRN1/RNF157-like N-terminal" evidence="8">
    <location>
        <begin position="2"/>
        <end position="38"/>
    </location>
</feature>
<protein>
    <recommendedName>
        <fullName evidence="2">RING-type E3 ubiquitin transferase</fullName>
        <ecNumber evidence="2">2.3.2.27</ecNumber>
    </recommendedName>
</protein>
<dbReference type="Pfam" id="PF13920">
    <property type="entry name" value="zf-C3HC4_3"/>
    <property type="match status" value="1"/>
</dbReference>
<keyword evidence="3" id="KW-0808">Transferase</keyword>
<dbReference type="Pfam" id="PF26192">
    <property type="entry name" value="RNF157-like_N"/>
    <property type="match status" value="1"/>
</dbReference>
<evidence type="ECO:0000256" key="7">
    <source>
        <dbReference type="ARBA" id="ARBA00022833"/>
    </source>
</evidence>
<dbReference type="AlphaFoldDB" id="A0AAN9S2M0"/>
<keyword evidence="4" id="KW-0479">Metal-binding</keyword>
<accession>A0AAN9S2M0</accession>
<keyword evidence="6" id="KW-0833">Ubl conjugation pathway</keyword>
<dbReference type="GO" id="GO:0008270">
    <property type="term" value="F:zinc ion binding"/>
    <property type="evidence" value="ECO:0007669"/>
    <property type="project" value="UniProtKB-KW"/>
</dbReference>
<dbReference type="GO" id="GO:0061630">
    <property type="term" value="F:ubiquitin protein ligase activity"/>
    <property type="evidence" value="ECO:0007669"/>
    <property type="project" value="UniProtKB-EC"/>
</dbReference>
<evidence type="ECO:0000313" key="9">
    <source>
        <dbReference type="EMBL" id="KAK7387801.1"/>
    </source>
</evidence>
<keyword evidence="10" id="KW-1185">Reference proteome</keyword>
<reference evidence="9 10" key="1">
    <citation type="submission" date="2024-01" db="EMBL/GenBank/DDBJ databases">
        <title>The genomes of 5 underutilized Papilionoideae crops provide insights into root nodulation and disease resistanc.</title>
        <authorList>
            <person name="Jiang F."/>
        </authorList>
    </citation>
    <scope>NUCLEOTIDE SEQUENCE [LARGE SCALE GENOMIC DNA]</scope>
    <source>
        <strain evidence="9">DUOXIRENSHENG_FW03</strain>
        <tissue evidence="9">Leaves</tissue>
    </source>
</reference>
<evidence type="ECO:0000256" key="3">
    <source>
        <dbReference type="ARBA" id="ARBA00022679"/>
    </source>
</evidence>
<evidence type="ECO:0000256" key="5">
    <source>
        <dbReference type="ARBA" id="ARBA00022771"/>
    </source>
</evidence>
<dbReference type="SUPFAM" id="SSF57850">
    <property type="entry name" value="RING/U-box"/>
    <property type="match status" value="1"/>
</dbReference>
<keyword evidence="7" id="KW-0862">Zinc</keyword>
<proteinExistence type="predicted"/>